<evidence type="ECO:0000313" key="2">
    <source>
        <dbReference type="Proteomes" id="UP000321261"/>
    </source>
</evidence>
<protein>
    <submittedName>
        <fullName evidence="1">Uncharacterized protein</fullName>
    </submittedName>
</protein>
<keyword evidence="2" id="KW-1185">Reference proteome</keyword>
<gene>
    <name evidence="1" type="ORF">FHX44_117773</name>
</gene>
<name>A0A561T3Y8_9PSEU</name>
<accession>A0A561T3Y8</accession>
<dbReference type="Gene3D" id="3.90.1150.170">
    <property type="match status" value="1"/>
</dbReference>
<reference evidence="1 2" key="1">
    <citation type="submission" date="2019-06" db="EMBL/GenBank/DDBJ databases">
        <title>Sequencing the genomes of 1000 actinobacteria strains.</title>
        <authorList>
            <person name="Klenk H.-P."/>
        </authorList>
    </citation>
    <scope>NUCLEOTIDE SEQUENCE [LARGE SCALE GENOMIC DNA]</scope>
    <source>
        <strain evidence="1 2">DSM 45671</strain>
    </source>
</reference>
<proteinExistence type="predicted"/>
<organism evidence="1 2">
    <name type="scientific">Pseudonocardia hierapolitana</name>
    <dbReference type="NCBI Taxonomy" id="1128676"/>
    <lineage>
        <taxon>Bacteria</taxon>
        <taxon>Bacillati</taxon>
        <taxon>Actinomycetota</taxon>
        <taxon>Actinomycetes</taxon>
        <taxon>Pseudonocardiales</taxon>
        <taxon>Pseudonocardiaceae</taxon>
        <taxon>Pseudonocardia</taxon>
    </lineage>
</organism>
<sequence length="74" mass="7773">MTAGWATCSPTPPCAARLPSTDAGSTSCVNAEGRVLLSSTRIDGHVFGRICVLNHRTDRARVDEALDALSHHAA</sequence>
<comment type="caution">
    <text evidence="1">The sequence shown here is derived from an EMBL/GenBank/DDBJ whole genome shotgun (WGS) entry which is preliminary data.</text>
</comment>
<dbReference type="Proteomes" id="UP000321261">
    <property type="component" value="Unassembled WGS sequence"/>
</dbReference>
<dbReference type="AlphaFoldDB" id="A0A561T3Y8"/>
<evidence type="ECO:0000313" key="1">
    <source>
        <dbReference type="EMBL" id="TWF81828.1"/>
    </source>
</evidence>
<dbReference type="EMBL" id="VIWU01000001">
    <property type="protein sequence ID" value="TWF81828.1"/>
    <property type="molecule type" value="Genomic_DNA"/>
</dbReference>